<comment type="caution">
    <text evidence="1">The sequence shown here is derived from an EMBL/GenBank/DDBJ whole genome shotgun (WGS) entry which is preliminary data.</text>
</comment>
<sequence>MDKRIILKNTILFIVMISFIVIFKSIFGEENVLIGVTSLTAMLMFLGRDLSLSPLKYTLRFVGINVTMGIGAFLANQNMWLAIPINFTIMFFLSYSFVYNLQKPIYLPFSLQYLFIVSTPISIEQLPMRLLALVTGGVLIMVLQVLLNKRKMTKAGGKLLENLCEMLIQQIDCLLEDKKAELLKQQIAADLSTIRRMIYEKREEDFYLTEQGSVQLNLSSALEQLYLLLGKEESKALPQDFLNEVKHCLEVAKRVIKKEIEVGEYKKCLEYMLEVYQHLGAEAGMPLYMIKTLGFLEESLLELVNLKKERYNLVGKIAHVSEYYQGVRTRHKGLKEHSLKFSYAMRMGVAISIGAFIMDGLQLSEGRWILFTILSVMVPIYDMMGPKIKDRLFATLVGAISVVLLFSVFTQPIIRTVILLLSGYINSYIKKYRYSTILVTLSAVGSAALSSRGAEVLSITRIFMVGVGVIIAWVISRFLFTYKLEDESRDLDCFYQLTLKEMLIEIEKVIEKKGDGQHFKNLFIRTTLIEESLKQNKQLLNQGQQTIKPKRMLVNSLYELYRWLEHHEMTVQDKKILHKDLQMLLEGDKSKKYNILEQVKKQIPLMENMKDKLVLSSVLQIAYDIEL</sequence>
<proteinExistence type="predicted"/>
<gene>
    <name evidence="1" type="ORF">CS063_12290</name>
</gene>
<name>A0AC61DBC2_9FIRM</name>
<evidence type="ECO:0000313" key="2">
    <source>
        <dbReference type="Proteomes" id="UP000224460"/>
    </source>
</evidence>
<organism evidence="1 2">
    <name type="scientific">Sporanaerobium hydrogeniformans</name>
    <dbReference type="NCBI Taxonomy" id="3072179"/>
    <lineage>
        <taxon>Bacteria</taxon>
        <taxon>Bacillati</taxon>
        <taxon>Bacillota</taxon>
        <taxon>Clostridia</taxon>
        <taxon>Lachnospirales</taxon>
        <taxon>Lachnospiraceae</taxon>
        <taxon>Sporanaerobium</taxon>
    </lineage>
</organism>
<reference evidence="1" key="1">
    <citation type="submission" date="2017-10" db="EMBL/GenBank/DDBJ databases">
        <title>Genome sequence of cellulolytic Lachnospiraceae bacterium XHS1971 isolated from hotspring sediment.</title>
        <authorList>
            <person name="Vasudevan G."/>
            <person name="Joshi A.J."/>
            <person name="Hivarkar S."/>
            <person name="Lanjekar V.B."/>
            <person name="Dhakephalkar P.K."/>
            <person name="Dagar S."/>
        </authorList>
    </citation>
    <scope>NUCLEOTIDE SEQUENCE</scope>
    <source>
        <strain evidence="1">XHS1971</strain>
    </source>
</reference>
<keyword evidence="2" id="KW-1185">Reference proteome</keyword>
<evidence type="ECO:0000313" key="1">
    <source>
        <dbReference type="EMBL" id="PHV70078.1"/>
    </source>
</evidence>
<accession>A0AC61DBC2</accession>
<dbReference type="EMBL" id="PEDL01000014">
    <property type="protein sequence ID" value="PHV70078.1"/>
    <property type="molecule type" value="Genomic_DNA"/>
</dbReference>
<dbReference type="Proteomes" id="UP000224460">
    <property type="component" value="Unassembled WGS sequence"/>
</dbReference>
<protein>
    <submittedName>
        <fullName evidence="1">Uncharacterized protein</fullName>
    </submittedName>
</protein>